<reference evidence="2" key="1">
    <citation type="submission" date="2022-11" db="UniProtKB">
        <authorList>
            <consortium name="WormBaseParasite"/>
        </authorList>
    </citation>
    <scope>IDENTIFICATION</scope>
</reference>
<organism evidence="1 2">
    <name type="scientific">Panagrolaimus sp. PS1159</name>
    <dbReference type="NCBI Taxonomy" id="55785"/>
    <lineage>
        <taxon>Eukaryota</taxon>
        <taxon>Metazoa</taxon>
        <taxon>Ecdysozoa</taxon>
        <taxon>Nematoda</taxon>
        <taxon>Chromadorea</taxon>
        <taxon>Rhabditida</taxon>
        <taxon>Tylenchina</taxon>
        <taxon>Panagrolaimomorpha</taxon>
        <taxon>Panagrolaimoidea</taxon>
        <taxon>Panagrolaimidae</taxon>
        <taxon>Panagrolaimus</taxon>
    </lineage>
</organism>
<evidence type="ECO:0000313" key="2">
    <source>
        <dbReference type="WBParaSite" id="PS1159_v2.g3972.t1"/>
    </source>
</evidence>
<proteinExistence type="predicted"/>
<sequence length="156" mass="18110">MSSGYTIFDVIKEIFLAHKQNVEQKEFEQKLEKFKEEYKDFKNIVALIDDVFPLTAIINHQIISIRQSEYNYVELMEKISNSVGKKITVFCYFRDGEEIKYSESSSLSGLLSFWIASNKTININSCSNCEGQGVTVMQKFKIFMGSLYFCFLNELI</sequence>
<dbReference type="WBParaSite" id="PS1159_v2.g3972.t1">
    <property type="protein sequence ID" value="PS1159_v2.g3972.t1"/>
    <property type="gene ID" value="PS1159_v2.g3972"/>
</dbReference>
<protein>
    <submittedName>
        <fullName evidence="2">Uncharacterized protein</fullName>
    </submittedName>
</protein>
<accession>A0AC35GEG1</accession>
<name>A0AC35GEG1_9BILA</name>
<dbReference type="Proteomes" id="UP000887580">
    <property type="component" value="Unplaced"/>
</dbReference>
<evidence type="ECO:0000313" key="1">
    <source>
        <dbReference type="Proteomes" id="UP000887580"/>
    </source>
</evidence>